<comment type="caution">
    <text evidence="1">The sequence shown here is derived from an EMBL/GenBank/DDBJ whole genome shotgun (WGS) entry which is preliminary data.</text>
</comment>
<evidence type="ECO:0000313" key="1">
    <source>
        <dbReference type="EMBL" id="KRX39229.1"/>
    </source>
</evidence>
<reference evidence="1 2" key="1">
    <citation type="submission" date="2015-01" db="EMBL/GenBank/DDBJ databases">
        <title>Evolution of Trichinella species and genotypes.</title>
        <authorList>
            <person name="Korhonen P.K."/>
            <person name="Edoardo P."/>
            <person name="Giuseppe L.R."/>
            <person name="Gasser R.B."/>
        </authorList>
    </citation>
    <scope>NUCLEOTIDE SEQUENCE [LARGE SCALE GENOMIC DNA]</scope>
    <source>
        <strain evidence="1">ISS417</strain>
    </source>
</reference>
<gene>
    <name evidence="1" type="ORF">T05_767</name>
</gene>
<keyword evidence="2" id="KW-1185">Reference proteome</keyword>
<organism evidence="1 2">
    <name type="scientific">Trichinella murrelli</name>
    <dbReference type="NCBI Taxonomy" id="144512"/>
    <lineage>
        <taxon>Eukaryota</taxon>
        <taxon>Metazoa</taxon>
        <taxon>Ecdysozoa</taxon>
        <taxon>Nematoda</taxon>
        <taxon>Enoplea</taxon>
        <taxon>Dorylaimia</taxon>
        <taxon>Trichinellida</taxon>
        <taxon>Trichinellidae</taxon>
        <taxon>Trichinella</taxon>
    </lineage>
</organism>
<dbReference type="EMBL" id="JYDJ01000239">
    <property type="protein sequence ID" value="KRX39229.1"/>
    <property type="molecule type" value="Genomic_DNA"/>
</dbReference>
<proteinExistence type="predicted"/>
<accession>A0A0V0TJM5</accession>
<evidence type="ECO:0000313" key="2">
    <source>
        <dbReference type="Proteomes" id="UP000055048"/>
    </source>
</evidence>
<name>A0A0V0TJM5_9BILA</name>
<sequence>MHMICKLLITSTSSNSIRELIFYGVAILLTNFSCLAKDVSHYCLRIINRHLNSTRDINFTNLPNFLKSCTIA</sequence>
<dbReference type="AlphaFoldDB" id="A0A0V0TJM5"/>
<dbReference type="Proteomes" id="UP000055048">
    <property type="component" value="Unassembled WGS sequence"/>
</dbReference>
<protein>
    <submittedName>
        <fullName evidence="1">Uncharacterized protein</fullName>
    </submittedName>
</protein>